<comment type="caution">
    <text evidence="2">The sequence shown here is derived from an EMBL/GenBank/DDBJ whole genome shotgun (WGS) entry which is preliminary data.</text>
</comment>
<protein>
    <submittedName>
        <fullName evidence="2">Uncharacterized protein</fullName>
    </submittedName>
</protein>
<reference evidence="2 3" key="1">
    <citation type="submission" date="2020-08" db="EMBL/GenBank/DDBJ databases">
        <title>Genomic Encyclopedia of Type Strains, Phase IV (KMG-IV): sequencing the most valuable type-strain genomes for metagenomic binning, comparative biology and taxonomic classification.</title>
        <authorList>
            <person name="Goeker M."/>
        </authorList>
    </citation>
    <scope>NUCLEOTIDE SEQUENCE [LARGE SCALE GENOMIC DNA]</scope>
    <source>
        <strain evidence="2 3">DSM 102044</strain>
    </source>
</reference>
<organism evidence="2 3">
    <name type="scientific">Algoriphagus iocasae</name>
    <dbReference type="NCBI Taxonomy" id="1836499"/>
    <lineage>
        <taxon>Bacteria</taxon>
        <taxon>Pseudomonadati</taxon>
        <taxon>Bacteroidota</taxon>
        <taxon>Cytophagia</taxon>
        <taxon>Cytophagales</taxon>
        <taxon>Cyclobacteriaceae</taxon>
        <taxon>Algoriphagus</taxon>
    </lineage>
</organism>
<gene>
    <name evidence="2" type="ORF">FHS59_002703</name>
</gene>
<evidence type="ECO:0000313" key="3">
    <source>
        <dbReference type="Proteomes" id="UP000588604"/>
    </source>
</evidence>
<keyword evidence="1" id="KW-1133">Transmembrane helix</keyword>
<name>A0A841MX75_9BACT</name>
<dbReference type="EMBL" id="JACIJO010000002">
    <property type="protein sequence ID" value="MBB6327075.1"/>
    <property type="molecule type" value="Genomic_DNA"/>
</dbReference>
<dbReference type="Proteomes" id="UP000588604">
    <property type="component" value="Unassembled WGS sequence"/>
</dbReference>
<sequence>MNRNIPIDMSKIPNVKTSLELLMEPKEKPGPFGLEAGFLLFVSPFFLKVLVLGELVAMYSLKSDFKIRRLD</sequence>
<proteinExistence type="predicted"/>
<dbReference type="AlphaFoldDB" id="A0A841MX75"/>
<evidence type="ECO:0000256" key="1">
    <source>
        <dbReference type="SAM" id="Phobius"/>
    </source>
</evidence>
<keyword evidence="3" id="KW-1185">Reference proteome</keyword>
<feature type="transmembrane region" description="Helical" evidence="1">
    <location>
        <begin position="38"/>
        <end position="61"/>
    </location>
</feature>
<keyword evidence="1" id="KW-0812">Transmembrane</keyword>
<accession>A0A841MX75</accession>
<keyword evidence="1" id="KW-0472">Membrane</keyword>
<evidence type="ECO:0000313" key="2">
    <source>
        <dbReference type="EMBL" id="MBB6327075.1"/>
    </source>
</evidence>